<dbReference type="AlphaFoldDB" id="A0A8T2KHH1"/>
<keyword evidence="3" id="KW-0240">DNA-directed RNA polymerase</keyword>
<dbReference type="Proteomes" id="UP000812440">
    <property type="component" value="Chromosome 1"/>
</dbReference>
<evidence type="ECO:0008006" key="8">
    <source>
        <dbReference type="Google" id="ProtNLM"/>
    </source>
</evidence>
<comment type="caution">
    <text evidence="6">The sequence shown here is derived from an EMBL/GenBank/DDBJ whole genome shotgun (WGS) entry which is preliminary data.</text>
</comment>
<dbReference type="EMBL" id="JAACNH010000001">
    <property type="protein sequence ID" value="KAG8454970.1"/>
    <property type="molecule type" value="Genomic_DNA"/>
</dbReference>
<keyword evidence="5" id="KW-0539">Nucleus</keyword>
<dbReference type="PANTHER" id="PTHR14440">
    <property type="entry name" value="DNA-DIRECTED RNA POLYMERASE I SUBUNIT RPA49"/>
    <property type="match status" value="1"/>
</dbReference>
<dbReference type="GO" id="GO:0003677">
    <property type="term" value="F:DNA binding"/>
    <property type="evidence" value="ECO:0007669"/>
    <property type="project" value="InterPro"/>
</dbReference>
<comment type="subcellular location">
    <subcellularLocation>
        <location evidence="1">Nucleus</location>
        <location evidence="1">Nucleolus</location>
    </subcellularLocation>
</comment>
<evidence type="ECO:0000256" key="4">
    <source>
        <dbReference type="ARBA" id="ARBA00023163"/>
    </source>
</evidence>
<evidence type="ECO:0000256" key="2">
    <source>
        <dbReference type="ARBA" id="ARBA00009430"/>
    </source>
</evidence>
<dbReference type="GO" id="GO:0006351">
    <property type="term" value="P:DNA-templated transcription"/>
    <property type="evidence" value="ECO:0007669"/>
    <property type="project" value="InterPro"/>
</dbReference>
<dbReference type="GO" id="GO:0000428">
    <property type="term" value="C:DNA-directed RNA polymerase complex"/>
    <property type="evidence" value="ECO:0007669"/>
    <property type="project" value="UniProtKB-KW"/>
</dbReference>
<dbReference type="InterPro" id="IPR009668">
    <property type="entry name" value="RNA_pol-assoc_fac_A49-like"/>
</dbReference>
<reference evidence="6" key="1">
    <citation type="thesis" date="2020" institute="ProQuest LLC" country="789 East Eisenhower Parkway, Ann Arbor, MI, USA">
        <title>Comparative Genomics and Chromosome Evolution.</title>
        <authorList>
            <person name="Mudd A.B."/>
        </authorList>
    </citation>
    <scope>NUCLEOTIDE SEQUENCE</scope>
    <source>
        <strain evidence="6">Female2</strain>
        <tissue evidence="6">Blood</tissue>
    </source>
</reference>
<evidence type="ECO:0000313" key="7">
    <source>
        <dbReference type="Proteomes" id="UP000812440"/>
    </source>
</evidence>
<sequence>MNVCAHVGSVLEMSSRVIWEYPGDVETTKEALLVKFSNGSILTPESVSFTLYKNKDKDPKMKSQRILAAETDRLSYAGNNFSSDVEQHNSLCRYFVGVLNKETGKMEVYDAVQYNMQPILERRTDKAINTGDVTDQPSKSYREKVDALIESFGTIKQKRALSSRKLNQVGSEILNKAMEKAAVEIIESKGTTELVKYAVDKREDTSLFLPPCDYNAEKPENAYKFDDLISPVEYTALEAASAAFRNLTPDDLQQMVQNKKTALFVLQELQELQETKDKEFHDHHTRCLWFLDALIKLSHLKMVKRKDIMTPECPNIIFWKLMKHFTVQTYRNGRMENSISGTMKTKIVSYVIALALHITDFQVDLTILQRDMKLKESRILEIAKAMGLKITKKLVYSESLEEESHKIGFLTIPLTVYKPPMGAIKRKRM</sequence>
<evidence type="ECO:0000313" key="6">
    <source>
        <dbReference type="EMBL" id="KAG8454970.1"/>
    </source>
</evidence>
<name>A0A8T2KHH1_9PIPI</name>
<dbReference type="OrthoDB" id="532500at2759"/>
<organism evidence="6 7">
    <name type="scientific">Hymenochirus boettgeri</name>
    <name type="common">Congo dwarf clawed frog</name>
    <dbReference type="NCBI Taxonomy" id="247094"/>
    <lineage>
        <taxon>Eukaryota</taxon>
        <taxon>Metazoa</taxon>
        <taxon>Chordata</taxon>
        <taxon>Craniata</taxon>
        <taxon>Vertebrata</taxon>
        <taxon>Euteleostomi</taxon>
        <taxon>Amphibia</taxon>
        <taxon>Batrachia</taxon>
        <taxon>Anura</taxon>
        <taxon>Pipoidea</taxon>
        <taxon>Pipidae</taxon>
        <taxon>Pipinae</taxon>
        <taxon>Hymenochirus</taxon>
    </lineage>
</organism>
<evidence type="ECO:0000256" key="1">
    <source>
        <dbReference type="ARBA" id="ARBA00004604"/>
    </source>
</evidence>
<protein>
    <recommendedName>
        <fullName evidence="8">RNA polymerase I subunit E</fullName>
    </recommendedName>
</protein>
<accession>A0A8T2KHH1</accession>
<dbReference type="Pfam" id="PF06870">
    <property type="entry name" value="RNA_pol_I_A49"/>
    <property type="match status" value="1"/>
</dbReference>
<dbReference type="GO" id="GO:0005730">
    <property type="term" value="C:nucleolus"/>
    <property type="evidence" value="ECO:0007669"/>
    <property type="project" value="UniProtKB-SubCell"/>
</dbReference>
<keyword evidence="7" id="KW-1185">Reference proteome</keyword>
<evidence type="ECO:0000256" key="5">
    <source>
        <dbReference type="ARBA" id="ARBA00023242"/>
    </source>
</evidence>
<proteinExistence type="inferred from homology"/>
<comment type="similarity">
    <text evidence="2">Belongs to the eukaryotic RPA49/POLR1E RNA polymerase subunit family.</text>
</comment>
<evidence type="ECO:0000256" key="3">
    <source>
        <dbReference type="ARBA" id="ARBA00022478"/>
    </source>
</evidence>
<gene>
    <name evidence="6" type="ORF">GDO86_001259</name>
</gene>
<keyword evidence="4" id="KW-0804">Transcription</keyword>